<evidence type="ECO:0000256" key="1">
    <source>
        <dbReference type="SAM" id="MobiDB-lite"/>
    </source>
</evidence>
<feature type="compositionally biased region" description="Polar residues" evidence="1">
    <location>
        <begin position="8"/>
        <end position="25"/>
    </location>
</feature>
<comment type="caution">
    <text evidence="2">The sequence shown here is derived from an EMBL/GenBank/DDBJ whole genome shotgun (WGS) entry which is preliminary data.</text>
</comment>
<dbReference type="OrthoDB" id="3564616at2759"/>
<feature type="region of interest" description="Disordered" evidence="1">
    <location>
        <begin position="1172"/>
        <end position="1192"/>
    </location>
</feature>
<feature type="compositionally biased region" description="Pro residues" evidence="1">
    <location>
        <begin position="64"/>
        <end position="74"/>
    </location>
</feature>
<feature type="compositionally biased region" description="Polar residues" evidence="1">
    <location>
        <begin position="838"/>
        <end position="854"/>
    </location>
</feature>
<dbReference type="Gene3D" id="3.40.220.10">
    <property type="entry name" value="Leucine Aminopeptidase, subunit E, domain 1"/>
    <property type="match status" value="1"/>
</dbReference>
<feature type="region of interest" description="Disordered" evidence="1">
    <location>
        <begin position="1"/>
        <end position="84"/>
    </location>
</feature>
<feature type="region of interest" description="Disordered" evidence="1">
    <location>
        <begin position="1057"/>
        <end position="1102"/>
    </location>
</feature>
<feature type="compositionally biased region" description="Polar residues" evidence="1">
    <location>
        <begin position="1071"/>
        <end position="1087"/>
    </location>
</feature>
<feature type="compositionally biased region" description="Low complexity" evidence="1">
    <location>
        <begin position="933"/>
        <end position="943"/>
    </location>
</feature>
<evidence type="ECO:0000313" key="3">
    <source>
        <dbReference type="Proteomes" id="UP000566819"/>
    </source>
</evidence>
<dbReference type="AlphaFoldDB" id="A0A8H4RAA4"/>
<feature type="region of interest" description="Disordered" evidence="1">
    <location>
        <begin position="317"/>
        <end position="721"/>
    </location>
</feature>
<dbReference type="SUPFAM" id="SSF52949">
    <property type="entry name" value="Macro domain-like"/>
    <property type="match status" value="1"/>
</dbReference>
<dbReference type="InterPro" id="IPR043472">
    <property type="entry name" value="Macro_dom-like"/>
</dbReference>
<feature type="compositionally biased region" description="Polar residues" evidence="1">
    <location>
        <begin position="530"/>
        <end position="539"/>
    </location>
</feature>
<gene>
    <name evidence="2" type="ORF">G7Y89_g12509</name>
</gene>
<accession>A0A8H4RAA4</accession>
<feature type="compositionally biased region" description="Polar residues" evidence="1">
    <location>
        <begin position="506"/>
        <end position="522"/>
    </location>
</feature>
<feature type="compositionally biased region" description="Polar residues" evidence="1">
    <location>
        <begin position="387"/>
        <end position="398"/>
    </location>
</feature>
<name>A0A8H4RAA4_9HELO</name>
<organism evidence="2 3">
    <name type="scientific">Cudoniella acicularis</name>
    <dbReference type="NCBI Taxonomy" id="354080"/>
    <lineage>
        <taxon>Eukaryota</taxon>
        <taxon>Fungi</taxon>
        <taxon>Dikarya</taxon>
        <taxon>Ascomycota</taxon>
        <taxon>Pezizomycotina</taxon>
        <taxon>Leotiomycetes</taxon>
        <taxon>Helotiales</taxon>
        <taxon>Tricladiaceae</taxon>
        <taxon>Cudoniella</taxon>
    </lineage>
</organism>
<dbReference type="EMBL" id="JAAMPI010001326">
    <property type="protein sequence ID" value="KAF4625651.1"/>
    <property type="molecule type" value="Genomic_DNA"/>
</dbReference>
<protein>
    <submittedName>
        <fullName evidence="2">Uncharacterized protein</fullName>
    </submittedName>
</protein>
<feature type="region of interest" description="Disordered" evidence="1">
    <location>
        <begin position="1138"/>
        <end position="1160"/>
    </location>
</feature>
<feature type="compositionally biased region" description="Basic and acidic residues" evidence="1">
    <location>
        <begin position="540"/>
        <end position="560"/>
    </location>
</feature>
<dbReference type="Proteomes" id="UP000566819">
    <property type="component" value="Unassembled WGS sequence"/>
</dbReference>
<evidence type="ECO:0000313" key="2">
    <source>
        <dbReference type="EMBL" id="KAF4625651.1"/>
    </source>
</evidence>
<reference evidence="2 3" key="1">
    <citation type="submission" date="2020-03" db="EMBL/GenBank/DDBJ databases">
        <title>Draft Genome Sequence of Cudoniella acicularis.</title>
        <authorList>
            <person name="Buettner E."/>
            <person name="Kellner H."/>
        </authorList>
    </citation>
    <scope>NUCLEOTIDE SEQUENCE [LARGE SCALE GENOMIC DNA]</scope>
    <source>
        <strain evidence="2 3">DSM 108380</strain>
    </source>
</reference>
<feature type="compositionally biased region" description="Low complexity" evidence="1">
    <location>
        <begin position="453"/>
        <end position="467"/>
    </location>
</feature>
<feature type="compositionally biased region" description="Basic and acidic residues" evidence="1">
    <location>
        <begin position="653"/>
        <end position="664"/>
    </location>
</feature>
<feature type="compositionally biased region" description="Basic and acidic residues" evidence="1">
    <location>
        <begin position="473"/>
        <end position="484"/>
    </location>
</feature>
<feature type="region of interest" description="Disordered" evidence="1">
    <location>
        <begin position="739"/>
        <end position="979"/>
    </location>
</feature>
<feature type="compositionally biased region" description="Basic and acidic residues" evidence="1">
    <location>
        <begin position="678"/>
        <end position="715"/>
    </location>
</feature>
<feature type="compositionally biased region" description="Basic and acidic residues" evidence="1">
    <location>
        <begin position="593"/>
        <end position="618"/>
    </location>
</feature>
<feature type="compositionally biased region" description="Basic and acidic residues" evidence="1">
    <location>
        <begin position="630"/>
        <end position="645"/>
    </location>
</feature>
<feature type="compositionally biased region" description="Basic and acidic residues" evidence="1">
    <location>
        <begin position="758"/>
        <end position="837"/>
    </location>
</feature>
<proteinExistence type="predicted"/>
<sequence length="1192" mass="129996">METPRDISGSTTPIPTLMQSGNTTPIPIIPRSRSATPIPGSRGPFAESVLDNEQTLSVHTGLPQNPPPPPPAPQPQNMDENLPLHVGLGGRLRVLRTGITSQRWDMIVCPANPQVSRNWNDLTAQIHRLAGPELESKLNSHPGGLVPPPADHPETDDFNSPFLKFFQSVRHTPGFKMSNCDWITHNCVPTYGRKFDPSGVGLDEDDIEDIQNRNGKKYNSVWLALKRAHRIALKHNYRHFTIAIPELQVGGGDFTPRDDAVLTIGAVIDFFNHPDWGLRRRYAIDRVDIIIDPTEAGRPYVAAYEFAWAKLNMGRETRDRPLSRTPGAQIGGLGRPFPANLPQLPSLNTDSDIDYDSAPATPTPETRRRYSVLRPPLPSNWAAANADENTGLSGSTEGVSHGTDSDIDAEIGVSEEKNAILEESSTPSEDQLPDEGPNQGDQDIEMPDAPDLSPQFSKSKSSISQSSGLDAPGAERVEGGHLNEDFLEAVTPNAGDDEETLVADTSVKNSVAKNSQASNSPADSPAWNLFRSTTPSAESSGHENSDKGALEEESPERPIAKEGVAAQEPSGQETSDENISFAPTPGGESSGGSEREWEDLKPHDMAKYIEEAREREWGGESQEEDTAGSETERREQLELEQAIEKEFEEDEKEIERERMERESGVEAEGIGDDEMTESNERETVPEKEEVVVVGKNEKEDEHEGRESGVDEGIAKDDEEEFDMESVCGMEEEMVMDFSKISAEQPDQPPTETTGSDQTAEKIRDVQKERNDMEAKIHDAKNEFNEMEREIQKAEEKFDHAGKEIHKEQKKTKEEIQDAEKEFQRTQESSRKGDHLSTTEKSPFAGQSSTTTQPSEKTKTEQHLEVSYIHEIPPIPEESHEADEAGEAGEAGKQPSQTTQKTDDTTAASLSPVTLTKPQPARHKRSPAPSPETPSIKISFSASPSPSPPGDKAPETEIPGLNLSESAIRKGSAPHEEQSGKLKLLALNFPELTPGLKEHRPSIMGLEVPKQVVLEENVFQSAIQSQSVQGASVGTEFKLPSFTATAISASASHADTPFSGVMPMSPTAKPTVHTSPKVQTLTKKSSTARPPVSAPPPSMGAEIESQPQVLLPQIAQSATAILNTEIQQLLHVGPQNKLAEGPSVSALTNAPKGKPAKRKRGVHAEVASLEAQEKGLDGAYWTRGASKRRRRGV</sequence>
<feature type="compositionally biased region" description="Low complexity" evidence="1">
    <location>
        <begin position="895"/>
        <end position="908"/>
    </location>
</feature>
<keyword evidence="3" id="KW-1185">Reference proteome</keyword>